<dbReference type="Pfam" id="PF06510">
    <property type="entry name" value="DUF1102"/>
    <property type="match status" value="1"/>
</dbReference>
<name>A0ABD6B3U7_9EURY</name>
<evidence type="ECO:0000313" key="1">
    <source>
        <dbReference type="EMBL" id="MFD1525523.1"/>
    </source>
</evidence>
<dbReference type="AlphaFoldDB" id="A0ABD6B3U7"/>
<dbReference type="RefSeq" id="WP_379731130.1">
    <property type="nucleotide sequence ID" value="NZ_JBHSWZ010000055.1"/>
</dbReference>
<protein>
    <submittedName>
        <fullName evidence="1">DUF1102 domain-containing protein</fullName>
    </submittedName>
</protein>
<dbReference type="Proteomes" id="UP001597111">
    <property type="component" value="Unassembled WGS sequence"/>
</dbReference>
<organism evidence="1 2">
    <name type="scientific">Halolamina salina</name>
    <dbReference type="NCBI Taxonomy" id="1220023"/>
    <lineage>
        <taxon>Archaea</taxon>
        <taxon>Methanobacteriati</taxon>
        <taxon>Methanobacteriota</taxon>
        <taxon>Stenosarchaea group</taxon>
        <taxon>Halobacteria</taxon>
        <taxon>Halobacteriales</taxon>
        <taxon>Haloferacaceae</taxon>
    </lineage>
</organism>
<comment type="caution">
    <text evidence="1">The sequence shown here is derived from an EMBL/GenBank/DDBJ whole genome shotgun (WGS) entry which is preliminary data.</text>
</comment>
<evidence type="ECO:0000313" key="2">
    <source>
        <dbReference type="Proteomes" id="UP001597111"/>
    </source>
</evidence>
<keyword evidence="2" id="KW-1185">Reference proteome</keyword>
<accession>A0ABD6B3U7</accession>
<sequence>MERRKFIAGLGSLTAAGAAGIGTGAFTSVQADRSLSIQTAGDANAFLSITKAEDDNGDVYANAQEYVDISNGEVSLDFTQVEDTANASASGINKNAKTIFDRLLDVTNNGTQDVEFWIESDLIVSSPNSDDGFLGVYSEDSDDGLGFDYANGSWGKVTLSPGETLEDIGVYIPKGHSTGDLSGGTLTFMADSGN</sequence>
<gene>
    <name evidence="1" type="ORF">ACFR9S_04295</name>
</gene>
<reference evidence="1 2" key="1">
    <citation type="journal article" date="2019" name="Int. J. Syst. Evol. Microbiol.">
        <title>The Global Catalogue of Microorganisms (GCM) 10K type strain sequencing project: providing services to taxonomists for standard genome sequencing and annotation.</title>
        <authorList>
            <consortium name="The Broad Institute Genomics Platform"/>
            <consortium name="The Broad Institute Genome Sequencing Center for Infectious Disease"/>
            <person name="Wu L."/>
            <person name="Ma J."/>
        </authorList>
    </citation>
    <scope>NUCLEOTIDE SEQUENCE [LARGE SCALE GENOMIC DNA]</scope>
    <source>
        <strain evidence="1 2">CGMCC 1.12285</strain>
    </source>
</reference>
<proteinExistence type="predicted"/>
<dbReference type="InterPro" id="IPR009482">
    <property type="entry name" value="DUF1102"/>
</dbReference>
<dbReference type="EMBL" id="JBHUDH010000034">
    <property type="protein sequence ID" value="MFD1525523.1"/>
    <property type="molecule type" value="Genomic_DNA"/>
</dbReference>